<protein>
    <submittedName>
        <fullName evidence="1">Uncharacterized protein</fullName>
    </submittedName>
</protein>
<accession>A0A0F8YLN0</accession>
<sequence length="122" mass="14141">QCTILLLNISTDEMSTLDEIESIDEVAIRSEKSLESFYNNKSKNISPELEFWGHSSNLQVWYEEDYNTNIIHSNLAFPLLKRLTEVGDPKAEKVFNEEIGKRLSSKTESTIKFLLEEDIIHF</sequence>
<name>A0A0F8YLN0_9ZZZZ</name>
<proteinExistence type="predicted"/>
<comment type="caution">
    <text evidence="1">The sequence shown here is derived from an EMBL/GenBank/DDBJ whole genome shotgun (WGS) entry which is preliminary data.</text>
</comment>
<dbReference type="EMBL" id="LAZR01056223">
    <property type="protein sequence ID" value="KKK74635.1"/>
    <property type="molecule type" value="Genomic_DNA"/>
</dbReference>
<dbReference type="AlphaFoldDB" id="A0A0F8YLN0"/>
<organism evidence="1">
    <name type="scientific">marine sediment metagenome</name>
    <dbReference type="NCBI Taxonomy" id="412755"/>
    <lineage>
        <taxon>unclassified sequences</taxon>
        <taxon>metagenomes</taxon>
        <taxon>ecological metagenomes</taxon>
    </lineage>
</organism>
<reference evidence="1" key="1">
    <citation type="journal article" date="2015" name="Nature">
        <title>Complex archaea that bridge the gap between prokaryotes and eukaryotes.</title>
        <authorList>
            <person name="Spang A."/>
            <person name="Saw J.H."/>
            <person name="Jorgensen S.L."/>
            <person name="Zaremba-Niedzwiedzka K."/>
            <person name="Martijn J."/>
            <person name="Lind A.E."/>
            <person name="van Eijk R."/>
            <person name="Schleper C."/>
            <person name="Guy L."/>
            <person name="Ettema T.J."/>
        </authorList>
    </citation>
    <scope>NUCLEOTIDE SEQUENCE</scope>
</reference>
<gene>
    <name evidence="1" type="ORF">LCGC14_2881780</name>
</gene>
<evidence type="ECO:0000313" key="1">
    <source>
        <dbReference type="EMBL" id="KKK74635.1"/>
    </source>
</evidence>
<feature type="non-terminal residue" evidence="1">
    <location>
        <position position="1"/>
    </location>
</feature>